<name>A0A1Y5S032_9RHOB</name>
<dbReference type="Gene3D" id="3.40.640.10">
    <property type="entry name" value="Type I PLP-dependent aspartate aminotransferase-like (Major domain)"/>
    <property type="match status" value="1"/>
</dbReference>
<evidence type="ECO:0000256" key="1">
    <source>
        <dbReference type="ARBA" id="ARBA00001933"/>
    </source>
</evidence>
<gene>
    <name evidence="7" type="ORF">PSJ8397_01313</name>
</gene>
<dbReference type="InterPro" id="IPR015421">
    <property type="entry name" value="PyrdxlP-dep_Trfase_major"/>
</dbReference>
<evidence type="ECO:0000256" key="2">
    <source>
        <dbReference type="ARBA" id="ARBA00008954"/>
    </source>
</evidence>
<keyword evidence="3 7" id="KW-0032">Aminotransferase</keyword>
<evidence type="ECO:0000256" key="5">
    <source>
        <dbReference type="ARBA" id="ARBA00022898"/>
    </source>
</evidence>
<reference evidence="7 8" key="1">
    <citation type="submission" date="2017-03" db="EMBL/GenBank/DDBJ databases">
        <authorList>
            <person name="Afonso C.L."/>
            <person name="Miller P.J."/>
            <person name="Scott M.A."/>
            <person name="Spackman E."/>
            <person name="Goraichik I."/>
            <person name="Dimitrov K.M."/>
            <person name="Suarez D.L."/>
            <person name="Swayne D.E."/>
        </authorList>
    </citation>
    <scope>NUCLEOTIDE SEQUENCE [LARGE SCALE GENOMIC DNA]</scope>
    <source>
        <strain evidence="7 8">CECT 8397</strain>
    </source>
</reference>
<dbReference type="InterPro" id="IPR049704">
    <property type="entry name" value="Aminotrans_3_PPA_site"/>
</dbReference>
<dbReference type="RefSeq" id="WP_085863771.1">
    <property type="nucleotide sequence ID" value="NZ_FWFT01000002.1"/>
</dbReference>
<dbReference type="PROSITE" id="PS00600">
    <property type="entry name" value="AA_TRANSFER_CLASS_3"/>
    <property type="match status" value="1"/>
</dbReference>
<dbReference type="GO" id="GO:0009102">
    <property type="term" value="P:biotin biosynthetic process"/>
    <property type="evidence" value="ECO:0007669"/>
    <property type="project" value="TreeGrafter"/>
</dbReference>
<evidence type="ECO:0000256" key="4">
    <source>
        <dbReference type="ARBA" id="ARBA00022679"/>
    </source>
</evidence>
<keyword evidence="5 6" id="KW-0663">Pyridoxal phosphate</keyword>
<dbReference type="AlphaFoldDB" id="A0A1Y5S032"/>
<dbReference type="PANTHER" id="PTHR42684">
    <property type="entry name" value="ADENOSYLMETHIONINE-8-AMINO-7-OXONONANOATE AMINOTRANSFERASE"/>
    <property type="match status" value="1"/>
</dbReference>
<dbReference type="OrthoDB" id="9801834at2"/>
<evidence type="ECO:0000256" key="6">
    <source>
        <dbReference type="RuleBase" id="RU003560"/>
    </source>
</evidence>
<sequence>MPDDIRIPNDLDSFWMPFTPSRAFQEAPRMLHKADGVRYVTVDGAEKFDGTGGLWCCNAGHNHPRIVEAIQRQAADLDFAHTFGQGHPIAFEAAARVVDLAPGMDHVFFTNSGSEAVDTALKIALAYHAARGDGGRRMLVGREKAYHGINFGGLSVGGIGLNKGQFGTLYPSVAHLRHTWLEENHFSRGMPEHGAHLADDLQRLCDLHGGHTIAAVIVEPVSGAGGVFPPPKGYLERLREICDAHGILLIFDEVITGFGRMGTAFAYEAFGVQPDLVTCAKGMTNATVPMGGVLATAAVRDAFRQAPSKMPDLFHGYTYSGHPLASAACIATLEVYRDEDIFGNAARMATPWEDMVHGLADIDGVIDVRNCGIIAAIQLAQQGAVGDAGRAAHAKLWEAGLIVRPIGDALAMSPPLTITQAHVDEIGATLRSVLAA</sequence>
<dbReference type="SUPFAM" id="SSF53383">
    <property type="entry name" value="PLP-dependent transferases"/>
    <property type="match status" value="1"/>
</dbReference>
<dbReference type="FunFam" id="3.40.640.10:FF:000014">
    <property type="entry name" value="Adenosylmethionine-8-amino-7-oxononanoate aminotransferase, probable"/>
    <property type="match status" value="1"/>
</dbReference>
<dbReference type="GO" id="GO:0016223">
    <property type="term" value="F:beta-alanine:pyruvate transaminase activity"/>
    <property type="evidence" value="ECO:0007669"/>
    <property type="project" value="UniProtKB-EC"/>
</dbReference>
<comment type="cofactor">
    <cofactor evidence="1">
        <name>pyridoxal 5'-phosphate</name>
        <dbReference type="ChEBI" id="CHEBI:597326"/>
    </cofactor>
</comment>
<accession>A0A1Y5S032</accession>
<keyword evidence="7" id="KW-0670">Pyruvate</keyword>
<dbReference type="GO" id="GO:0030170">
    <property type="term" value="F:pyridoxal phosphate binding"/>
    <property type="evidence" value="ECO:0007669"/>
    <property type="project" value="InterPro"/>
</dbReference>
<dbReference type="GO" id="GO:0004015">
    <property type="term" value="F:adenosylmethionine-8-amino-7-oxononanoate transaminase activity"/>
    <property type="evidence" value="ECO:0007669"/>
    <property type="project" value="TreeGrafter"/>
</dbReference>
<dbReference type="EC" id="2.6.1.18" evidence="7"/>
<keyword evidence="4 7" id="KW-0808">Transferase</keyword>
<dbReference type="InterPro" id="IPR015422">
    <property type="entry name" value="PyrdxlP-dep_Trfase_small"/>
</dbReference>
<comment type="similarity">
    <text evidence="2 6">Belongs to the class-III pyridoxal-phosphate-dependent aminotransferase family.</text>
</comment>
<dbReference type="Gene3D" id="3.90.1150.10">
    <property type="entry name" value="Aspartate Aminotransferase, domain 1"/>
    <property type="match status" value="1"/>
</dbReference>
<dbReference type="Proteomes" id="UP000193623">
    <property type="component" value="Unassembled WGS sequence"/>
</dbReference>
<dbReference type="InterPro" id="IPR005814">
    <property type="entry name" value="Aminotrans_3"/>
</dbReference>
<dbReference type="PANTHER" id="PTHR42684:SF1">
    <property type="entry name" value="BETA-ALANINE--PYRUVATE AMINOTRANSFERASE"/>
    <property type="match status" value="1"/>
</dbReference>
<dbReference type="CDD" id="cd00610">
    <property type="entry name" value="OAT_like"/>
    <property type="match status" value="1"/>
</dbReference>
<evidence type="ECO:0000313" key="7">
    <source>
        <dbReference type="EMBL" id="SLN29636.1"/>
    </source>
</evidence>
<dbReference type="Pfam" id="PF00202">
    <property type="entry name" value="Aminotran_3"/>
    <property type="match status" value="1"/>
</dbReference>
<proteinExistence type="inferred from homology"/>
<evidence type="ECO:0000313" key="8">
    <source>
        <dbReference type="Proteomes" id="UP000193623"/>
    </source>
</evidence>
<dbReference type="InterPro" id="IPR015424">
    <property type="entry name" value="PyrdxlP-dep_Trfase"/>
</dbReference>
<protein>
    <submittedName>
        <fullName evidence="7">Omega-amino acid--pyruvate aminotransferase</fullName>
        <ecNumber evidence="7">2.6.1.18</ecNumber>
    </submittedName>
</protein>
<dbReference type="EMBL" id="FWFT01000002">
    <property type="protein sequence ID" value="SLN29636.1"/>
    <property type="molecule type" value="Genomic_DNA"/>
</dbReference>
<evidence type="ECO:0000256" key="3">
    <source>
        <dbReference type="ARBA" id="ARBA00022576"/>
    </source>
</evidence>
<keyword evidence="8" id="KW-1185">Reference proteome</keyword>
<organism evidence="7 8">
    <name type="scientific">Pseudooctadecabacter jejudonensis</name>
    <dbReference type="NCBI Taxonomy" id="1391910"/>
    <lineage>
        <taxon>Bacteria</taxon>
        <taxon>Pseudomonadati</taxon>
        <taxon>Pseudomonadota</taxon>
        <taxon>Alphaproteobacteria</taxon>
        <taxon>Rhodobacterales</taxon>
        <taxon>Paracoccaceae</taxon>
        <taxon>Pseudooctadecabacter</taxon>
    </lineage>
</organism>